<dbReference type="NCBIfam" id="TIGR00945">
    <property type="entry name" value="tatC"/>
    <property type="match status" value="1"/>
</dbReference>
<evidence type="ECO:0000313" key="8">
    <source>
        <dbReference type="Proteomes" id="UP000278222"/>
    </source>
</evidence>
<comment type="caution">
    <text evidence="7">The sequence shown here is derived from an EMBL/GenBank/DDBJ whole genome shotgun (WGS) entry which is preliminary data.</text>
</comment>
<comment type="subcellular location">
    <subcellularLocation>
        <location evidence="5">Cell membrane</location>
        <topology evidence="5">Multi-pass membrane protein</topology>
    </subcellularLocation>
    <subcellularLocation>
        <location evidence="1">Membrane</location>
        <topology evidence="1">Multi-pass membrane protein</topology>
    </subcellularLocation>
</comment>
<keyword evidence="3 5" id="KW-1133">Transmembrane helix</keyword>
<dbReference type="AlphaFoldDB" id="A0A3N1MAU7"/>
<dbReference type="RefSeq" id="WP_123689222.1">
    <property type="nucleotide sequence ID" value="NZ_AP019700.1"/>
</dbReference>
<comment type="subunit">
    <text evidence="5">The Tat system comprises two distinct complexes: a TatABC complex, containing multiple copies of TatA, TatB and TatC subunits, and a separate TatA complex, containing only TatA subunits. Substrates initially bind to the TatABC complex, which probably triggers association of the separate TatA complex to form the active translocon.</text>
</comment>
<comment type="function">
    <text evidence="5">Part of the twin-arginine translocation (Tat) system that transports large folded proteins containing a characteristic twin-arginine motif in their signal peptide across membranes. Together with TatB, TatC is part of a receptor directly interacting with Tat signal peptides.</text>
</comment>
<feature type="transmembrane region" description="Helical" evidence="5">
    <location>
        <begin position="167"/>
        <end position="196"/>
    </location>
</feature>
<comment type="caution">
    <text evidence="5">Lacks conserved residue(s) required for the propagation of feature annotation.</text>
</comment>
<feature type="region of interest" description="Disordered" evidence="6">
    <location>
        <begin position="255"/>
        <end position="284"/>
    </location>
</feature>
<dbReference type="GO" id="GO:0065002">
    <property type="term" value="P:intracellular protein transmembrane transport"/>
    <property type="evidence" value="ECO:0007669"/>
    <property type="project" value="TreeGrafter"/>
</dbReference>
<evidence type="ECO:0000256" key="6">
    <source>
        <dbReference type="SAM" id="MobiDB-lite"/>
    </source>
</evidence>
<keyword evidence="5" id="KW-0811">Translocation</keyword>
<feature type="transmembrane region" description="Helical" evidence="5">
    <location>
        <begin position="25"/>
        <end position="43"/>
    </location>
</feature>
<dbReference type="Proteomes" id="UP000278222">
    <property type="component" value="Unassembled WGS sequence"/>
</dbReference>
<dbReference type="GO" id="GO:0043953">
    <property type="term" value="P:protein transport by the Tat complex"/>
    <property type="evidence" value="ECO:0007669"/>
    <property type="project" value="UniProtKB-UniRule"/>
</dbReference>
<dbReference type="PANTHER" id="PTHR30371">
    <property type="entry name" value="SEC-INDEPENDENT PROTEIN TRANSLOCASE PROTEIN TATC"/>
    <property type="match status" value="1"/>
</dbReference>
<keyword evidence="4 5" id="KW-0472">Membrane</keyword>
<accession>A0A3N1MAU7</accession>
<keyword evidence="5" id="KW-1003">Cell membrane</keyword>
<evidence type="ECO:0000256" key="4">
    <source>
        <dbReference type="ARBA" id="ARBA00023136"/>
    </source>
</evidence>
<dbReference type="GO" id="GO:0033281">
    <property type="term" value="C:TAT protein transport complex"/>
    <property type="evidence" value="ECO:0007669"/>
    <property type="project" value="UniProtKB-UniRule"/>
</dbReference>
<dbReference type="EMBL" id="RJKX01000013">
    <property type="protein sequence ID" value="ROP99879.1"/>
    <property type="molecule type" value="Genomic_DNA"/>
</dbReference>
<evidence type="ECO:0000256" key="1">
    <source>
        <dbReference type="ARBA" id="ARBA00004141"/>
    </source>
</evidence>
<feature type="transmembrane region" description="Helical" evidence="5">
    <location>
        <begin position="114"/>
        <end position="136"/>
    </location>
</feature>
<evidence type="ECO:0000256" key="2">
    <source>
        <dbReference type="ARBA" id="ARBA00022692"/>
    </source>
</evidence>
<reference evidence="7 8" key="1">
    <citation type="submission" date="2018-11" db="EMBL/GenBank/DDBJ databases">
        <title>Genomic Encyclopedia of Type Strains, Phase IV (KMG-IV): sequencing the most valuable type-strain genomes for metagenomic binning, comparative biology and taxonomic classification.</title>
        <authorList>
            <person name="Goeker M."/>
        </authorList>
    </citation>
    <scope>NUCLEOTIDE SEQUENCE [LARGE SCALE GENOMIC DNA]</scope>
    <source>
        <strain evidence="7 8">DSM 5900</strain>
    </source>
</reference>
<comment type="similarity">
    <text evidence="5">Belongs to the TatC family.</text>
</comment>
<keyword evidence="5" id="KW-0653">Protein transport</keyword>
<proteinExistence type="inferred from homology"/>
<feature type="transmembrane region" description="Helical" evidence="5">
    <location>
        <begin position="208"/>
        <end position="225"/>
    </location>
</feature>
<keyword evidence="2 5" id="KW-0812">Transmembrane</keyword>
<gene>
    <name evidence="5" type="primary">tatC</name>
    <name evidence="7" type="ORF">EDC65_1670</name>
</gene>
<keyword evidence="8" id="KW-1185">Reference proteome</keyword>
<evidence type="ECO:0000256" key="5">
    <source>
        <dbReference type="HAMAP-Rule" id="MF_00902"/>
    </source>
</evidence>
<evidence type="ECO:0000313" key="7">
    <source>
        <dbReference type="EMBL" id="ROP99879.1"/>
    </source>
</evidence>
<keyword evidence="5" id="KW-0813">Transport</keyword>
<organism evidence="7 8">
    <name type="scientific">Stella humosa</name>
    <dbReference type="NCBI Taxonomy" id="94"/>
    <lineage>
        <taxon>Bacteria</taxon>
        <taxon>Pseudomonadati</taxon>
        <taxon>Pseudomonadota</taxon>
        <taxon>Alphaproteobacteria</taxon>
        <taxon>Rhodospirillales</taxon>
        <taxon>Stellaceae</taxon>
        <taxon>Stella</taxon>
    </lineage>
</organism>
<dbReference type="PANTHER" id="PTHR30371:SF0">
    <property type="entry name" value="SEC-INDEPENDENT PROTEIN TRANSLOCASE PROTEIN TATC, CHLOROPLASTIC-RELATED"/>
    <property type="match status" value="1"/>
</dbReference>
<dbReference type="HAMAP" id="MF_00902">
    <property type="entry name" value="TatC"/>
    <property type="match status" value="1"/>
</dbReference>
<dbReference type="PRINTS" id="PR01840">
    <property type="entry name" value="TATCFAMILY"/>
</dbReference>
<sequence length="284" mass="31851">MREEEDIDDKKMPLLDHLIELRNRLMWSVGAILVAFGLCYYFSADIYNFLTRPLADALGAREGRRMIFTDLTELFFTYIKVAFWAATMLSFPIIASQIWIFVAPGLYRHERKAFLPFLFATPVLFLLGASLVYYFIFPLAWRFFLSFEQPGAGGDLPIQLEAKVNEYLSLVMTMIFAFGLAFQLPVLLTLLARVGIVSAAMLAKGRRYAIVGIFIFAAIVTPPDVISQVGLAIPMILLYEISIISAKLAERARRKREQEEEAEAAADAAAEERSSTGRSPGDPA</sequence>
<evidence type="ECO:0000256" key="3">
    <source>
        <dbReference type="ARBA" id="ARBA00022989"/>
    </source>
</evidence>
<feature type="transmembrane region" description="Helical" evidence="5">
    <location>
        <begin position="81"/>
        <end position="102"/>
    </location>
</feature>
<protein>
    <recommendedName>
        <fullName evidence="5">Sec-independent protein translocase protein TatC</fullName>
    </recommendedName>
</protein>
<dbReference type="Pfam" id="PF00902">
    <property type="entry name" value="TatC"/>
    <property type="match status" value="1"/>
</dbReference>
<dbReference type="OrthoDB" id="9777044at2"/>
<dbReference type="GO" id="GO:0009977">
    <property type="term" value="F:proton motive force dependent protein transmembrane transporter activity"/>
    <property type="evidence" value="ECO:0007669"/>
    <property type="project" value="TreeGrafter"/>
</dbReference>
<dbReference type="InterPro" id="IPR002033">
    <property type="entry name" value="TatC"/>
</dbReference>
<name>A0A3N1MAU7_9PROT</name>